<dbReference type="Proteomes" id="UP000321408">
    <property type="component" value="Chromosome"/>
</dbReference>
<proteinExistence type="predicted"/>
<dbReference type="RefSeq" id="WP_147662500.1">
    <property type="nucleotide sequence ID" value="NZ_CP042905.2"/>
</dbReference>
<dbReference type="KEGG" id="psyt:DSAG12_01420"/>
<keyword evidence="2" id="KW-1185">Reference proteome</keyword>
<gene>
    <name evidence="1" type="ORF">DSAG12_01420</name>
</gene>
<sequence>MSKTKIIATFMVVFFLANSIYIPHSNGVSLEDDPNAKESFNLETISTDVRSSFADDGVNELSYNGLVPGDIILLGTPGTIFDYLIPGEFSHTEIFCGFVQAGEYIWDRDAHQWMATGTPYVIHSTKSDEAGNGLGYSVWGHAVNEHADNAVAVRVKYLTNAQRQQAVDWMKSKLNGGIDGYPIGPAYDWGWTCKQISGSNPLSGINGYYCSEIAWAAYKDLFGIDLDPDGSSWSWSTAYGVSPADIYYDSNTEIVITDDWDPSEAYYVKINLVGIYYETDYDPWPKGSGEEYLKWYVGDGWGGAGYKVNNFYGTVSRSGAGYIYWKVNMANVLIPKTHPLKIRVEAWEDDSWPDSDDQYPVFNWWENNMLNYVDQGWYYWNYWDAGDCRYYVEFSISSSPIGTSPNGI</sequence>
<dbReference type="OrthoDB" id="95893at2157"/>
<organism evidence="1 2">
    <name type="scientific">Promethearchaeum syntrophicum</name>
    <dbReference type="NCBI Taxonomy" id="2594042"/>
    <lineage>
        <taxon>Archaea</taxon>
        <taxon>Promethearchaeati</taxon>
        <taxon>Promethearchaeota</taxon>
        <taxon>Promethearchaeia</taxon>
        <taxon>Promethearchaeales</taxon>
        <taxon>Promethearchaeaceae</taxon>
        <taxon>Promethearchaeum</taxon>
    </lineage>
</organism>
<evidence type="ECO:0000313" key="2">
    <source>
        <dbReference type="Proteomes" id="UP000321408"/>
    </source>
</evidence>
<dbReference type="AlphaFoldDB" id="A0A5B9D8Z7"/>
<reference evidence="1 2" key="2">
    <citation type="journal article" date="2024" name="Int. J. Syst. Evol. Microbiol.">
        <title>Promethearchaeum syntrophicum gen. nov., sp. nov., an anaerobic, obligately syntrophic archaeon, the first isolate of the lineage 'Asgard' archaea, and proposal of the new archaeal phylum Promethearchaeota phyl. nov. and kingdom Promethearchaeati regn. nov.</title>
        <authorList>
            <person name="Imachi H."/>
            <person name="Nobu M.K."/>
            <person name="Kato S."/>
            <person name="Takaki Y."/>
            <person name="Miyazaki M."/>
            <person name="Miyata M."/>
            <person name="Ogawara M."/>
            <person name="Saito Y."/>
            <person name="Sakai S."/>
            <person name="Tahara Y.O."/>
            <person name="Takano Y."/>
            <person name="Tasumi E."/>
            <person name="Uematsu K."/>
            <person name="Yoshimura T."/>
            <person name="Itoh T."/>
            <person name="Ohkuma M."/>
            <person name="Takai K."/>
        </authorList>
    </citation>
    <scope>NUCLEOTIDE SEQUENCE [LARGE SCALE GENOMIC DNA]</scope>
    <source>
        <strain evidence="1 2">MK-D1</strain>
    </source>
</reference>
<dbReference type="InterPro" id="IPR038765">
    <property type="entry name" value="Papain-like_cys_pep_sf"/>
</dbReference>
<name>A0A5B9D8Z7_9ARCH</name>
<evidence type="ECO:0000313" key="1">
    <source>
        <dbReference type="EMBL" id="QEE15594.1"/>
    </source>
</evidence>
<dbReference type="GeneID" id="41329415"/>
<dbReference type="SUPFAM" id="SSF54001">
    <property type="entry name" value="Cysteine proteinases"/>
    <property type="match status" value="1"/>
</dbReference>
<reference evidence="1 2" key="1">
    <citation type="journal article" date="2020" name="Nature">
        <title>Isolation of an archaeon at the prokaryote-eukaryote interface.</title>
        <authorList>
            <person name="Imachi H."/>
            <person name="Nobu M.K."/>
            <person name="Nakahara N."/>
            <person name="Morono Y."/>
            <person name="Ogawara M."/>
            <person name="Takaki Y."/>
            <person name="Takano Y."/>
            <person name="Uematsu K."/>
            <person name="Ikuta T."/>
            <person name="Ito M."/>
            <person name="Matsui Y."/>
            <person name="Miyazaki M."/>
            <person name="Murata K."/>
            <person name="Saito Y."/>
            <person name="Sakai S."/>
            <person name="Song C."/>
            <person name="Tasumi E."/>
            <person name="Yamanaka Y."/>
            <person name="Yamaguchi T."/>
            <person name="Kamagata Y."/>
            <person name="Tamaki H."/>
            <person name="Takai K."/>
        </authorList>
    </citation>
    <scope>NUCLEOTIDE SEQUENCE [LARGE SCALE GENOMIC DNA]</scope>
    <source>
        <strain evidence="1 2">MK-D1</strain>
    </source>
</reference>
<protein>
    <submittedName>
        <fullName evidence="1">Uncharacterized protein</fullName>
    </submittedName>
</protein>
<dbReference type="EMBL" id="CP042905">
    <property type="protein sequence ID" value="QEE15594.1"/>
    <property type="molecule type" value="Genomic_DNA"/>
</dbReference>
<dbReference type="Gene3D" id="3.90.1720.10">
    <property type="entry name" value="endopeptidase domain like (from Nostoc punctiforme)"/>
    <property type="match status" value="1"/>
</dbReference>
<accession>A0A5B9D8Z7</accession>